<dbReference type="EMBL" id="JAIWQS010000011">
    <property type="protein sequence ID" value="KAJ8751624.1"/>
    <property type="molecule type" value="Genomic_DNA"/>
</dbReference>
<evidence type="ECO:0000256" key="3">
    <source>
        <dbReference type="ARBA" id="ARBA00022801"/>
    </source>
</evidence>
<dbReference type="InterPro" id="IPR050314">
    <property type="entry name" value="Glycosyl_Hydrlase_18"/>
</dbReference>
<dbReference type="SUPFAM" id="SSF51445">
    <property type="entry name" value="(Trans)glycosidases"/>
    <property type="match status" value="1"/>
</dbReference>
<dbReference type="InterPro" id="IPR029070">
    <property type="entry name" value="Chitinase_insertion_sf"/>
</dbReference>
<dbReference type="Gene3D" id="3.10.50.10">
    <property type="match status" value="1"/>
</dbReference>
<dbReference type="InterPro" id="IPR011583">
    <property type="entry name" value="Chitinase_II/V-like_cat"/>
</dbReference>
<dbReference type="GO" id="GO:0004568">
    <property type="term" value="F:chitinase activity"/>
    <property type="evidence" value="ECO:0007669"/>
    <property type="project" value="TreeGrafter"/>
</dbReference>
<comment type="caution">
    <text evidence="9">The sequence shown here is derived from an EMBL/GenBank/DDBJ whole genome shotgun (WGS) entry which is preliminary data.</text>
</comment>
<evidence type="ECO:0000313" key="10">
    <source>
        <dbReference type="Proteomes" id="UP001159364"/>
    </source>
</evidence>
<dbReference type="FunFam" id="3.10.50.10:FF:000003">
    <property type="entry name" value="Class V chitinase CHIT5b"/>
    <property type="match status" value="1"/>
</dbReference>
<dbReference type="InterPro" id="IPR001223">
    <property type="entry name" value="Glyco_hydro18_cat"/>
</dbReference>
<evidence type="ECO:0000256" key="1">
    <source>
        <dbReference type="ARBA" id="ARBA00008682"/>
    </source>
</evidence>
<dbReference type="PANTHER" id="PTHR11177:SF317">
    <property type="entry name" value="CHITINASE 12-RELATED"/>
    <property type="match status" value="1"/>
</dbReference>
<dbReference type="AlphaFoldDB" id="A0AAV8SHZ4"/>
<dbReference type="Pfam" id="PF00704">
    <property type="entry name" value="Glyco_hydro_18"/>
    <property type="match status" value="1"/>
</dbReference>
<keyword evidence="3 6" id="KW-0378">Hydrolase</keyword>
<protein>
    <recommendedName>
        <fullName evidence="8">GH18 domain-containing protein</fullName>
    </recommendedName>
</protein>
<evidence type="ECO:0000256" key="2">
    <source>
        <dbReference type="ARBA" id="ARBA00022729"/>
    </source>
</evidence>
<dbReference type="SUPFAM" id="SSF54556">
    <property type="entry name" value="Chitinase insertion domain"/>
    <property type="match status" value="1"/>
</dbReference>
<dbReference type="Gene3D" id="3.20.20.80">
    <property type="entry name" value="Glycosidases"/>
    <property type="match status" value="1"/>
</dbReference>
<keyword evidence="10" id="KW-1185">Reference proteome</keyword>
<dbReference type="InterPro" id="IPR017853">
    <property type="entry name" value="GH"/>
</dbReference>
<dbReference type="Proteomes" id="UP001159364">
    <property type="component" value="Linkage Group LG11"/>
</dbReference>
<feature type="domain" description="GH18" evidence="8">
    <location>
        <begin position="106"/>
        <end position="452"/>
    </location>
</feature>
<dbReference type="InterPro" id="IPR001579">
    <property type="entry name" value="Glyco_hydro_18_chit_AS"/>
</dbReference>
<evidence type="ECO:0000259" key="8">
    <source>
        <dbReference type="PROSITE" id="PS51910"/>
    </source>
</evidence>
<evidence type="ECO:0000256" key="5">
    <source>
        <dbReference type="ARBA" id="ARBA00023295"/>
    </source>
</evidence>
<keyword evidence="4" id="KW-0325">Glycoprotein</keyword>
<comment type="similarity">
    <text evidence="1">Belongs to the glycosyl hydrolase 18 family. Chitinase class V subfamily.</text>
</comment>
<feature type="signal peptide" evidence="7">
    <location>
        <begin position="1"/>
        <end position="23"/>
    </location>
</feature>
<evidence type="ECO:0000256" key="4">
    <source>
        <dbReference type="ARBA" id="ARBA00023180"/>
    </source>
</evidence>
<dbReference type="GO" id="GO:0005975">
    <property type="term" value="P:carbohydrate metabolic process"/>
    <property type="evidence" value="ECO:0007669"/>
    <property type="project" value="InterPro"/>
</dbReference>
<feature type="chain" id="PRO_5043687058" description="GH18 domain-containing protein" evidence="7">
    <location>
        <begin position="24"/>
        <end position="452"/>
    </location>
</feature>
<evidence type="ECO:0000256" key="7">
    <source>
        <dbReference type="SAM" id="SignalP"/>
    </source>
</evidence>
<dbReference type="GO" id="GO:0008061">
    <property type="term" value="F:chitin binding"/>
    <property type="evidence" value="ECO:0007669"/>
    <property type="project" value="InterPro"/>
</dbReference>
<proteinExistence type="inferred from homology"/>
<evidence type="ECO:0000256" key="6">
    <source>
        <dbReference type="RuleBase" id="RU000489"/>
    </source>
</evidence>
<gene>
    <name evidence="9" type="ORF">K2173_025779</name>
</gene>
<sequence length="452" mass="49534">MASSKIMSSLVLLLITYAGLVNCESSLSPKFAPSSFPAPSWISLPPDSSHISASPSQLPIPTGSSNWGSYPPTPSPGALSYAHFRAYSPSPLGGTVPRTQVVRLSGIRGAYWPSYDFDEHEASSIVTSYFTHIFYAFLTVEPSTFKLNVTANDHQKMLNLVSSLRTRVPPVKILLSIGGAASDSNIFSTMASTTDTRLTFVDSTIEVARKYGFDGLDLDWEYPENDKDMVNYAILLKQWRRGLVHEAKAAGRPRLLLTSAVYYSPSFTVYGLPRSYPAYAVNRYLDFINVMSYDFHGSWENCTGPNSVLYDPNSTLSASYGIGSWIDSGVSPKKIVVGLAAYGRSWKLQNPKVNGIGAPAVGVGPGDLGILNYNEIVKFNTENEAVVNYVGELVTFYSYAGDIWIGYDDTLSTDLKVRFARSMGLAGYFFWALGGDLNWALSRQATLSWNGW</sequence>
<dbReference type="PROSITE" id="PS01095">
    <property type="entry name" value="GH18_1"/>
    <property type="match status" value="1"/>
</dbReference>
<keyword evidence="5 6" id="KW-0326">Glycosidase</keyword>
<name>A0AAV8SHZ4_9ROSI</name>
<accession>A0AAV8SHZ4</accession>
<dbReference type="PROSITE" id="PS51910">
    <property type="entry name" value="GH18_2"/>
    <property type="match status" value="1"/>
</dbReference>
<dbReference type="SMART" id="SM00636">
    <property type="entry name" value="Glyco_18"/>
    <property type="match status" value="1"/>
</dbReference>
<dbReference type="GO" id="GO:0005576">
    <property type="term" value="C:extracellular region"/>
    <property type="evidence" value="ECO:0007669"/>
    <property type="project" value="TreeGrafter"/>
</dbReference>
<keyword evidence="2 7" id="KW-0732">Signal</keyword>
<reference evidence="9 10" key="1">
    <citation type="submission" date="2021-09" db="EMBL/GenBank/DDBJ databases">
        <title>Genomic insights and catalytic innovation underlie evolution of tropane alkaloids biosynthesis.</title>
        <authorList>
            <person name="Wang Y.-J."/>
            <person name="Tian T."/>
            <person name="Huang J.-P."/>
            <person name="Huang S.-X."/>
        </authorList>
    </citation>
    <scope>NUCLEOTIDE SEQUENCE [LARGE SCALE GENOMIC DNA]</scope>
    <source>
        <strain evidence="9">KIB-2018</strain>
        <tissue evidence="9">Leaf</tissue>
    </source>
</reference>
<evidence type="ECO:0000313" key="9">
    <source>
        <dbReference type="EMBL" id="KAJ8751624.1"/>
    </source>
</evidence>
<organism evidence="9 10">
    <name type="scientific">Erythroxylum novogranatense</name>
    <dbReference type="NCBI Taxonomy" id="1862640"/>
    <lineage>
        <taxon>Eukaryota</taxon>
        <taxon>Viridiplantae</taxon>
        <taxon>Streptophyta</taxon>
        <taxon>Embryophyta</taxon>
        <taxon>Tracheophyta</taxon>
        <taxon>Spermatophyta</taxon>
        <taxon>Magnoliopsida</taxon>
        <taxon>eudicotyledons</taxon>
        <taxon>Gunneridae</taxon>
        <taxon>Pentapetalae</taxon>
        <taxon>rosids</taxon>
        <taxon>fabids</taxon>
        <taxon>Malpighiales</taxon>
        <taxon>Erythroxylaceae</taxon>
        <taxon>Erythroxylum</taxon>
    </lineage>
</organism>
<dbReference type="PANTHER" id="PTHR11177">
    <property type="entry name" value="CHITINASE"/>
    <property type="match status" value="1"/>
</dbReference>
<dbReference type="CDD" id="cd02879">
    <property type="entry name" value="GH18_plant_chitinase_class_V"/>
    <property type="match status" value="1"/>
</dbReference>
<dbReference type="GO" id="GO:0006032">
    <property type="term" value="P:chitin catabolic process"/>
    <property type="evidence" value="ECO:0007669"/>
    <property type="project" value="TreeGrafter"/>
</dbReference>